<sequence length="351" mass="39151">MLTDDAIRQLSLNNLKAQPWQDQVINAHPESNVIEHSLVRVTFEMNGVGLIVGFRGNPGVDAKYEIDILTALHVITGSYDTEQGKQNWDTLKTAGKSLSDLTLTNKRIYLKSCHPIREQGITTRLKPNWQNVILSLQDIQSIRTPHNISHDIALITCQVVTDNCPHIATALALGKFMAKAMKDEYKLSSLNNDIQDILINKGSQIPIKHWAFRERNDVQKPESKFRELQVTEESAYQPQLKENECYDNTGKPLLLLIGNTYPGSNGSTGQAGNSGGPVLQIAYNSTSEHIEWMEYLVILGVYTGAEMVPCKDTSREEATQIETRVNTEADGLLNNSITPIYLFGSDDIITK</sequence>
<reference evidence="1 2" key="1">
    <citation type="submission" date="2016-12" db="EMBL/GenBank/DDBJ databases">
        <authorList>
            <person name="Song W.-J."/>
            <person name="Kurnit D.M."/>
        </authorList>
    </citation>
    <scope>NUCLEOTIDE SEQUENCE [LARGE SCALE GENOMIC DNA]</scope>
    <source>
        <strain evidence="1 2">CECT 9026</strain>
    </source>
</reference>
<evidence type="ECO:0000313" key="2">
    <source>
        <dbReference type="Proteomes" id="UP000184774"/>
    </source>
</evidence>
<protein>
    <submittedName>
        <fullName evidence="1">Uncharacterized protein</fullName>
    </submittedName>
</protein>
<name>A0A1N6M8I4_9VIBR</name>
<accession>A0A1N6M8I4</accession>
<dbReference type="RefSeq" id="WP_074374231.1">
    <property type="nucleotide sequence ID" value="NZ_AP024907.1"/>
</dbReference>
<organism evidence="1 2">
    <name type="scientific">Vibrio spartinae</name>
    <dbReference type="NCBI Taxonomy" id="1918945"/>
    <lineage>
        <taxon>Bacteria</taxon>
        <taxon>Pseudomonadati</taxon>
        <taxon>Pseudomonadota</taxon>
        <taxon>Gammaproteobacteria</taxon>
        <taxon>Vibrionales</taxon>
        <taxon>Vibrionaceae</taxon>
        <taxon>Vibrio</taxon>
    </lineage>
</organism>
<gene>
    <name evidence="1" type="ORF">VSP9026_03503</name>
</gene>
<dbReference type="Proteomes" id="UP000184774">
    <property type="component" value="Unassembled WGS sequence"/>
</dbReference>
<proteinExistence type="predicted"/>
<dbReference type="EMBL" id="FSSB01000021">
    <property type="protein sequence ID" value="SIO95751.1"/>
    <property type="molecule type" value="Genomic_DNA"/>
</dbReference>
<dbReference type="AlphaFoldDB" id="A0A1N6M8I4"/>
<evidence type="ECO:0000313" key="1">
    <source>
        <dbReference type="EMBL" id="SIO95751.1"/>
    </source>
</evidence>